<dbReference type="HAMAP" id="MF_00649">
    <property type="entry name" value="DNA_gyrase_inhibitor_YacG"/>
    <property type="match status" value="1"/>
</dbReference>
<evidence type="ECO:0000313" key="3">
    <source>
        <dbReference type="EMBL" id="MBV6341252.1"/>
    </source>
</evidence>
<organism evidence="3 4">
    <name type="scientific">Candidatus Magnetobacterium casense</name>
    <dbReference type="NCBI Taxonomy" id="1455061"/>
    <lineage>
        <taxon>Bacteria</taxon>
        <taxon>Pseudomonadati</taxon>
        <taxon>Nitrospirota</taxon>
        <taxon>Thermodesulfovibrionia</taxon>
        <taxon>Thermodesulfovibrionales</taxon>
        <taxon>Candidatus Magnetobacteriaceae</taxon>
        <taxon>Candidatus Magnetobacterium</taxon>
    </lineage>
</organism>
<evidence type="ECO:0000313" key="4">
    <source>
        <dbReference type="Proteomes" id="UP001196980"/>
    </source>
</evidence>
<keyword evidence="2" id="KW-0862">Zinc</keyword>
<accession>A0ABS6RX89</accession>
<dbReference type="PANTHER" id="PTHR36150">
    <property type="entry name" value="DNA GYRASE INHIBITOR YACG"/>
    <property type="match status" value="1"/>
</dbReference>
<proteinExistence type="inferred from homology"/>
<dbReference type="Proteomes" id="UP001196980">
    <property type="component" value="Unassembled WGS sequence"/>
</dbReference>
<dbReference type="Pfam" id="PF03884">
    <property type="entry name" value="YacG"/>
    <property type="match status" value="1"/>
</dbReference>
<sequence length="58" mass="6725">MDVKCPTCGKQEKWEGNPHRPFCSKRCRLLDLASWVDESYRIPGKPVNNRDETSDSED</sequence>
<keyword evidence="1" id="KW-0479">Metal-binding</keyword>
<dbReference type="EMBL" id="JABXWD010000087">
    <property type="protein sequence ID" value="MBV6341252.1"/>
    <property type="molecule type" value="Genomic_DNA"/>
</dbReference>
<dbReference type="InterPro" id="IPR005584">
    <property type="entry name" value="DNA_gyrase_inhibitor_YacG"/>
</dbReference>
<comment type="caution">
    <text evidence="3">The sequence shown here is derived from an EMBL/GenBank/DDBJ whole genome shotgun (WGS) entry which is preliminary data.</text>
</comment>
<name>A0ABS6RX89_9BACT</name>
<evidence type="ECO:0000256" key="2">
    <source>
        <dbReference type="ARBA" id="ARBA00022833"/>
    </source>
</evidence>
<evidence type="ECO:0000256" key="1">
    <source>
        <dbReference type="ARBA" id="ARBA00022723"/>
    </source>
</evidence>
<dbReference type="RefSeq" id="WP_218251882.1">
    <property type="nucleotide sequence ID" value="NZ_JABXWD010000087.1"/>
</dbReference>
<protein>
    <submittedName>
        <fullName evidence="3">DNA gyrase inhibitor YacG</fullName>
    </submittedName>
</protein>
<dbReference type="PANTHER" id="PTHR36150:SF1">
    <property type="entry name" value="DNA GYRASE INHIBITOR YACG"/>
    <property type="match status" value="1"/>
</dbReference>
<keyword evidence="4" id="KW-1185">Reference proteome</keyword>
<reference evidence="3 4" key="1">
    <citation type="journal article" date="2020" name="J Geophys Res Biogeosci">
        <title>Magnetotaxis as an Adaptation to Enable Bacterial Shuttling of Microbial Sulfur and Sulfur Cycling Across Aquatic Oxic#Anoxic Interfaces.</title>
        <authorList>
            <person name="Li J."/>
            <person name="Liu P."/>
            <person name="Wang J."/>
            <person name="Roberts A.P."/>
            <person name="Pan Y."/>
        </authorList>
    </citation>
    <scope>NUCLEOTIDE SEQUENCE [LARGE SCALE GENOMIC DNA]</scope>
    <source>
        <strain evidence="3 4">MYR-1_YQ</strain>
    </source>
</reference>
<gene>
    <name evidence="3" type="ORF">HWQ67_06605</name>
</gene>